<keyword evidence="1" id="KW-0175">Coiled coil</keyword>
<evidence type="ECO:0000259" key="3">
    <source>
        <dbReference type="PROSITE" id="PS50006"/>
    </source>
</evidence>
<proteinExistence type="predicted"/>
<dbReference type="Pfam" id="PF00498">
    <property type="entry name" value="FHA"/>
    <property type="match status" value="1"/>
</dbReference>
<dbReference type="CDD" id="cd22677">
    <property type="entry name" value="FHA_Kanadaptin"/>
    <property type="match status" value="1"/>
</dbReference>
<gene>
    <name evidence="4" type="ORF">CVLEPA_LOCUS26525</name>
</gene>
<dbReference type="Gene3D" id="2.60.200.20">
    <property type="match status" value="1"/>
</dbReference>
<feature type="compositionally biased region" description="Acidic residues" evidence="2">
    <location>
        <begin position="338"/>
        <end position="348"/>
    </location>
</feature>
<dbReference type="CDD" id="cd19856">
    <property type="entry name" value="DSRM_Kanadaptin"/>
    <property type="match status" value="1"/>
</dbReference>
<dbReference type="InterPro" id="IPR050923">
    <property type="entry name" value="Cell_Proc_Reg/RNA_Proc"/>
</dbReference>
<dbReference type="InterPro" id="IPR000253">
    <property type="entry name" value="FHA_dom"/>
</dbReference>
<feature type="compositionally biased region" description="Polar residues" evidence="2">
    <location>
        <begin position="739"/>
        <end position="756"/>
    </location>
</feature>
<dbReference type="SMART" id="SM00240">
    <property type="entry name" value="FHA"/>
    <property type="match status" value="1"/>
</dbReference>
<dbReference type="SUPFAM" id="SSF49879">
    <property type="entry name" value="SMAD/FHA domain"/>
    <property type="match status" value="1"/>
</dbReference>
<feature type="region of interest" description="Disordered" evidence="2">
    <location>
        <begin position="1"/>
        <end position="179"/>
    </location>
</feature>
<feature type="region of interest" description="Disordered" evidence="2">
    <location>
        <begin position="658"/>
        <end position="800"/>
    </location>
</feature>
<organism evidence="4 5">
    <name type="scientific">Clavelina lepadiformis</name>
    <name type="common">Light-bulb sea squirt</name>
    <name type="synonym">Ascidia lepadiformis</name>
    <dbReference type="NCBI Taxonomy" id="159417"/>
    <lineage>
        <taxon>Eukaryota</taxon>
        <taxon>Metazoa</taxon>
        <taxon>Chordata</taxon>
        <taxon>Tunicata</taxon>
        <taxon>Ascidiacea</taxon>
        <taxon>Aplousobranchia</taxon>
        <taxon>Clavelinidae</taxon>
        <taxon>Clavelina</taxon>
    </lineage>
</organism>
<evidence type="ECO:0000313" key="4">
    <source>
        <dbReference type="EMBL" id="CAK8693216.1"/>
    </source>
</evidence>
<evidence type="ECO:0000256" key="1">
    <source>
        <dbReference type="SAM" id="Coils"/>
    </source>
</evidence>
<dbReference type="Proteomes" id="UP001642483">
    <property type="component" value="Unassembled WGS sequence"/>
</dbReference>
<reference evidence="4 5" key="1">
    <citation type="submission" date="2024-02" db="EMBL/GenBank/DDBJ databases">
        <authorList>
            <person name="Daric V."/>
            <person name="Darras S."/>
        </authorList>
    </citation>
    <scope>NUCLEOTIDE SEQUENCE [LARGE SCALE GENOMIC DNA]</scope>
</reference>
<sequence>METSQEETDISVSSNDEKINLAKNESEPVFKVPSFSKISSNKDKKAKKNLLSPSEKNSLSEKIVGEISAESNNNSNPRDPGSTDELSDEKRTLISFRPKSNVLPSQVYKPHQPTASEYMEHYSKRENVTNDNNDKSEGAMKTADSKEFTKEQDSKIMKSKSEGSKLPPQKLKYEKPDWSTPCEEDEENIYSLEVLKGGSIVDRINLATKEYFIIGRMAECDIVLEHPSISRHHAILQFGNPGESDDVEFQKDGSSGFYLFDLASTHGTFLNKARVPSEKYYRMKVGHMIKFGGSSRIYILQGPPEDEEEESKESATELREKARKIREKEELAKMMLGDDSDDDDEVDDATSRRQDVQDTGVTWGMLEDAVAESDEEEKEEEQLPVLQERKDPFYVKDPHKALKNFYQKEGLEVEFDSTERRPGQWNVRLELPIDSASGRPIVAEASLTGKKKDAMNNCALEACRLLDKHGMFKQSEHHRRKVKEWEKEDFYDSDEDQYWDRTGDLDKKRQQRKMRVGVKKKSAAAENAETYESLTKKINILEKEITEIERQLDNDRKVTTTSAESSDPLEDFMVQVKSGRTLDSLTRSKLKLRLFEVRKESARLTKLAEIARPASLPPLQSSSTKSMSFIGRMKGKKKGLLMPNKPILTTEVSFNMKDVPDVEEVDEEEPVSTEAKKTDTRGEHGSSITSSVDTEQPTNQMTPLNKPSLPSPENMISMESEESSSNKIFTAEQDPGHPTGSQEVKTTNGKPQPQESTPRRKRTFGPTLPPELKEELLGGSRAQDVKDEGGRKSRRKKKKTVKSIKMFFFSNFDQLFHLE</sequence>
<feature type="compositionally biased region" description="Polar residues" evidence="2">
    <location>
        <begin position="686"/>
        <end position="705"/>
    </location>
</feature>
<feature type="compositionally biased region" description="Basic and acidic residues" evidence="2">
    <location>
        <begin position="674"/>
        <end position="684"/>
    </location>
</feature>
<dbReference type="PANTHER" id="PTHR23308">
    <property type="entry name" value="NUCLEAR INHIBITOR OF PROTEIN PHOSPHATASE-1"/>
    <property type="match status" value="1"/>
</dbReference>
<evidence type="ECO:0000256" key="2">
    <source>
        <dbReference type="SAM" id="MobiDB-lite"/>
    </source>
</evidence>
<feature type="compositionally biased region" description="Low complexity" evidence="2">
    <location>
        <begin position="711"/>
        <end position="726"/>
    </location>
</feature>
<dbReference type="EMBL" id="CAWYQH010000130">
    <property type="protein sequence ID" value="CAK8693216.1"/>
    <property type="molecule type" value="Genomic_DNA"/>
</dbReference>
<feature type="region of interest" description="Disordered" evidence="2">
    <location>
        <begin position="302"/>
        <end position="362"/>
    </location>
</feature>
<keyword evidence="5" id="KW-1185">Reference proteome</keyword>
<dbReference type="PROSITE" id="PS50006">
    <property type="entry name" value="FHA_DOMAIN"/>
    <property type="match status" value="1"/>
</dbReference>
<evidence type="ECO:0000313" key="5">
    <source>
        <dbReference type="Proteomes" id="UP001642483"/>
    </source>
</evidence>
<feature type="compositionally biased region" description="Basic and acidic residues" evidence="2">
    <location>
        <begin position="312"/>
        <end position="332"/>
    </location>
</feature>
<accession>A0ABP0GNB3</accession>
<feature type="domain" description="FHA" evidence="3">
    <location>
        <begin position="212"/>
        <end position="275"/>
    </location>
</feature>
<protein>
    <recommendedName>
        <fullName evidence="3">FHA domain-containing protein</fullName>
    </recommendedName>
</protein>
<feature type="compositionally biased region" description="Acidic residues" evidence="2">
    <location>
        <begin position="661"/>
        <end position="671"/>
    </location>
</feature>
<feature type="compositionally biased region" description="Basic and acidic residues" evidence="2">
    <location>
        <begin position="118"/>
        <end position="163"/>
    </location>
</feature>
<comment type="caution">
    <text evidence="4">The sequence shown here is derived from an EMBL/GenBank/DDBJ whole genome shotgun (WGS) entry which is preliminary data.</text>
</comment>
<name>A0ABP0GNB3_CLALP</name>
<dbReference type="InterPro" id="IPR008984">
    <property type="entry name" value="SMAD_FHA_dom_sf"/>
</dbReference>
<feature type="coiled-coil region" evidence="1">
    <location>
        <begin position="524"/>
        <end position="558"/>
    </location>
</feature>
<feature type="compositionally biased region" description="Basic and acidic residues" evidence="2">
    <location>
        <begin position="15"/>
        <end position="28"/>
    </location>
</feature>